<keyword evidence="6 8" id="KW-0594">Phospholipid biosynthesis</keyword>
<dbReference type="InterPro" id="IPR039074">
    <property type="entry name" value="GGGP/HepGP_synthase_I"/>
</dbReference>
<dbReference type="HAMAP" id="MF_00112">
    <property type="entry name" value="GGGP_HepGP_synthase"/>
    <property type="match status" value="1"/>
</dbReference>
<feature type="binding site" evidence="8">
    <location>
        <begin position="175"/>
        <end position="181"/>
    </location>
    <ligand>
        <name>sn-glycerol 1-phosphate</name>
        <dbReference type="ChEBI" id="CHEBI:57685"/>
    </ligand>
</feature>
<keyword evidence="2 8" id="KW-0808">Transferase</keyword>
<evidence type="ECO:0000256" key="3">
    <source>
        <dbReference type="ARBA" id="ARBA00022723"/>
    </source>
</evidence>
<dbReference type="GO" id="GO:0000287">
    <property type="term" value="F:magnesium ion binding"/>
    <property type="evidence" value="ECO:0007669"/>
    <property type="project" value="UniProtKB-UniRule"/>
</dbReference>
<evidence type="ECO:0000256" key="1">
    <source>
        <dbReference type="ARBA" id="ARBA00022516"/>
    </source>
</evidence>
<evidence type="ECO:0000256" key="2">
    <source>
        <dbReference type="ARBA" id="ARBA00022679"/>
    </source>
</evidence>
<dbReference type="EMBL" id="RWIU01000001">
    <property type="protein sequence ID" value="RSK46712.1"/>
    <property type="molecule type" value="Genomic_DNA"/>
</dbReference>
<evidence type="ECO:0000313" key="10">
    <source>
        <dbReference type="Proteomes" id="UP000270291"/>
    </source>
</evidence>
<evidence type="ECO:0000256" key="6">
    <source>
        <dbReference type="ARBA" id="ARBA00023209"/>
    </source>
</evidence>
<proteinExistence type="inferred from homology"/>
<evidence type="ECO:0000256" key="4">
    <source>
        <dbReference type="ARBA" id="ARBA00022842"/>
    </source>
</evidence>
<organism evidence="9 10">
    <name type="scientific">Hymenobacter perfusus</name>
    <dbReference type="NCBI Taxonomy" id="1236770"/>
    <lineage>
        <taxon>Bacteria</taxon>
        <taxon>Pseudomonadati</taxon>
        <taxon>Bacteroidota</taxon>
        <taxon>Cytophagia</taxon>
        <taxon>Cytophagales</taxon>
        <taxon>Hymenobacteraceae</taxon>
        <taxon>Hymenobacter</taxon>
    </lineage>
</organism>
<evidence type="ECO:0000313" key="9">
    <source>
        <dbReference type="EMBL" id="RSK46712.1"/>
    </source>
</evidence>
<dbReference type="SUPFAM" id="SSF51395">
    <property type="entry name" value="FMN-linked oxidoreductases"/>
    <property type="match status" value="1"/>
</dbReference>
<dbReference type="InterPro" id="IPR008205">
    <property type="entry name" value="GGGP_HepGP_synthase"/>
</dbReference>
<comment type="caution">
    <text evidence="8">Lacks conserved residue(s) required for the propagation of feature annotation.</text>
</comment>
<comment type="caution">
    <text evidence="9">The sequence shown here is derived from an EMBL/GenBank/DDBJ whole genome shotgun (WGS) entry which is preliminary data.</text>
</comment>
<keyword evidence="1 8" id="KW-0444">Lipid biosynthesis</keyword>
<dbReference type="Gene3D" id="3.20.20.390">
    <property type="entry name" value="FMN-linked oxidoreductases"/>
    <property type="match status" value="1"/>
</dbReference>
<dbReference type="OrthoDB" id="9807235at2"/>
<reference evidence="9 10" key="1">
    <citation type="submission" date="2018-12" db="EMBL/GenBank/DDBJ databases">
        <authorList>
            <person name="Feng G."/>
            <person name="Zhu H."/>
        </authorList>
    </citation>
    <scope>NUCLEOTIDE SEQUENCE [LARGE SCALE GENOMIC DNA]</scope>
    <source>
        <strain evidence="9 10">LMG 26000</strain>
    </source>
</reference>
<comment type="similarity">
    <text evidence="8">Belongs to the GGGP/HepGP synthase family. Group II subfamily.</text>
</comment>
<sequence length="264" mass="28466">MRLTSLHDTLSNRRARGQKSLAVLLDPDNLDEDGCRQLLALSEQHAVEYFFMGGSLVLTSRQAALIRFIKSHSAVPVLLFPSHSLHLDDQADGILLLSLISGRNPDFLIGQHVIAAPLLRQSNLQILPTGYMLVDTGRQTTASYISGTTPLPHDKPGIAACTAMAGEQLGLRLMYLDGGSGALYPVSPAMIRAVRQAVDVPLIVGGGINTIEKAQTALQAGADVIVIGNQIEKDPSFLADMSRTVQHFNQTTDYTNSSRISQII</sequence>
<dbReference type="AlphaFoldDB" id="A0A3R9NZ60"/>
<dbReference type="GO" id="GO:0047294">
    <property type="term" value="F:phosphoglycerol geranylgeranyltransferase activity"/>
    <property type="evidence" value="ECO:0007669"/>
    <property type="project" value="UniProtKB-UniRule"/>
</dbReference>
<feature type="binding site" evidence="8">
    <location>
        <begin position="228"/>
        <end position="229"/>
    </location>
    <ligand>
        <name>sn-glycerol 1-phosphate</name>
        <dbReference type="ChEBI" id="CHEBI:57685"/>
    </ligand>
</feature>
<accession>A0A3R9NZ60</accession>
<dbReference type="GO" id="GO:0120536">
    <property type="term" value="F:heptaprenylglyceryl phosphate synthase activity"/>
    <property type="evidence" value="ECO:0007669"/>
    <property type="project" value="UniProtKB-ARBA"/>
</dbReference>
<gene>
    <name evidence="9" type="ORF">EI293_06075</name>
</gene>
<dbReference type="InterPro" id="IPR038597">
    <property type="entry name" value="GGGP/HepGP_synthase_sf"/>
</dbReference>
<keyword evidence="7 8" id="KW-1208">Phospholipid metabolism</keyword>
<keyword evidence="4 8" id="KW-0460">Magnesium</keyword>
<feature type="binding site" evidence="8">
    <location>
        <position position="26"/>
    </location>
    <ligand>
        <name>Mg(2+)</name>
        <dbReference type="ChEBI" id="CHEBI:18420"/>
    </ligand>
</feature>
<evidence type="ECO:0000256" key="8">
    <source>
        <dbReference type="HAMAP-Rule" id="MF_00112"/>
    </source>
</evidence>
<dbReference type="NCBIfam" id="TIGR01768">
    <property type="entry name" value="GGGP-family"/>
    <property type="match status" value="1"/>
</dbReference>
<dbReference type="NCBIfam" id="NF003198">
    <property type="entry name" value="PRK04169.1-2"/>
    <property type="match status" value="1"/>
</dbReference>
<evidence type="ECO:0000256" key="5">
    <source>
        <dbReference type="ARBA" id="ARBA00023098"/>
    </source>
</evidence>
<protein>
    <recommendedName>
        <fullName evidence="8">Geranylgeranylglyceryl phosphate synthase</fullName>
        <shortName evidence="8">GGGP synthase</shortName>
        <shortName evidence="8">GGGPS</shortName>
        <ecNumber evidence="8">2.5.1.41</ecNumber>
    </recommendedName>
    <alternativeName>
        <fullName evidence="8">(S)-3-O-geranylgeranylglyceryl phosphate synthase</fullName>
    </alternativeName>
    <alternativeName>
        <fullName evidence="8">Phosphoglycerol geranylgeranyltransferase</fullName>
    </alternativeName>
</protein>
<comment type="function">
    <text evidence="8">Prenyltransferase that catalyzes the transfer of the geranylgeranyl moiety of geranylgeranyl diphosphate (GGPP) to the C3 hydroxyl of sn-glycerol-1-phosphate (G1P).</text>
</comment>
<keyword evidence="3 8" id="KW-0479">Metal-binding</keyword>
<dbReference type="PANTHER" id="PTHR40029:SF2">
    <property type="entry name" value="HEPTAPRENYLGLYCERYL PHOSPHATE SYNTHASE"/>
    <property type="match status" value="1"/>
</dbReference>
<feature type="binding site" evidence="8">
    <location>
        <begin position="206"/>
        <end position="207"/>
    </location>
    <ligand>
        <name>sn-glycerol 1-phosphate</name>
        <dbReference type="ChEBI" id="CHEBI:57685"/>
    </ligand>
</feature>
<dbReference type="Proteomes" id="UP000270291">
    <property type="component" value="Unassembled WGS sequence"/>
</dbReference>
<keyword evidence="10" id="KW-1185">Reference proteome</keyword>
<keyword evidence="5 8" id="KW-0443">Lipid metabolism</keyword>
<dbReference type="PANTHER" id="PTHR40029">
    <property type="match status" value="1"/>
</dbReference>
<dbReference type="GO" id="GO:0046474">
    <property type="term" value="P:glycerophospholipid biosynthetic process"/>
    <property type="evidence" value="ECO:0007669"/>
    <property type="project" value="UniProtKB-UniRule"/>
</dbReference>
<dbReference type="EC" id="2.5.1.41" evidence="8"/>
<dbReference type="RefSeq" id="WP_125436210.1">
    <property type="nucleotide sequence ID" value="NZ_RWIU01000001.1"/>
</dbReference>
<evidence type="ECO:0000256" key="7">
    <source>
        <dbReference type="ARBA" id="ARBA00023264"/>
    </source>
</evidence>
<dbReference type="Pfam" id="PF01884">
    <property type="entry name" value="PcrB"/>
    <property type="match status" value="1"/>
</dbReference>
<comment type="catalytic activity">
    <reaction evidence="8">
        <text>sn-glycerol 1-phosphate + (2E,6E,10E)-geranylgeranyl diphosphate = sn-3-O-(geranylgeranyl)glycerol 1-phosphate + diphosphate</text>
        <dbReference type="Rhea" id="RHEA:23404"/>
        <dbReference type="ChEBI" id="CHEBI:33019"/>
        <dbReference type="ChEBI" id="CHEBI:57677"/>
        <dbReference type="ChEBI" id="CHEBI:57685"/>
        <dbReference type="ChEBI" id="CHEBI:58756"/>
        <dbReference type="EC" id="2.5.1.41"/>
    </reaction>
</comment>
<comment type="cofactor">
    <cofactor evidence="8">
        <name>Mg(2+)</name>
        <dbReference type="ChEBI" id="CHEBI:18420"/>
    </cofactor>
</comment>
<feature type="binding site" evidence="8">
    <location>
        <position position="55"/>
    </location>
    <ligand>
        <name>Mg(2+)</name>
        <dbReference type="ChEBI" id="CHEBI:18420"/>
    </ligand>
</feature>
<name>A0A3R9NZ60_9BACT</name>